<reference evidence="2 3" key="1">
    <citation type="submission" date="2018-03" db="EMBL/GenBank/DDBJ databases">
        <title>Genomic Encyclopedia of Type Strains, Phase III (KMG-III): the genomes of soil and plant-associated and newly described type strains.</title>
        <authorList>
            <person name="Whitman W."/>
        </authorList>
    </citation>
    <scope>NUCLEOTIDE SEQUENCE [LARGE SCALE GENOMIC DNA]</scope>
    <source>
        <strain evidence="2 3">CGMCC 4.7104</strain>
    </source>
</reference>
<keyword evidence="3" id="KW-1185">Reference proteome</keyword>
<evidence type="ECO:0000256" key="1">
    <source>
        <dbReference type="SAM" id="MobiDB-lite"/>
    </source>
</evidence>
<organism evidence="2 3">
    <name type="scientific">Nonomuraea fuscirosea</name>
    <dbReference type="NCBI Taxonomy" id="1291556"/>
    <lineage>
        <taxon>Bacteria</taxon>
        <taxon>Bacillati</taxon>
        <taxon>Actinomycetota</taxon>
        <taxon>Actinomycetes</taxon>
        <taxon>Streptosporangiales</taxon>
        <taxon>Streptosporangiaceae</taxon>
        <taxon>Nonomuraea</taxon>
    </lineage>
</organism>
<gene>
    <name evidence="2" type="ORF">B0I32_106275</name>
</gene>
<dbReference type="Proteomes" id="UP000238312">
    <property type="component" value="Unassembled WGS sequence"/>
</dbReference>
<protein>
    <submittedName>
        <fullName evidence="2">Uncharacterized protein</fullName>
    </submittedName>
</protein>
<dbReference type="RefSeq" id="WP_106239739.1">
    <property type="nucleotide sequence ID" value="NZ_PVNG01000006.1"/>
</dbReference>
<feature type="region of interest" description="Disordered" evidence="1">
    <location>
        <begin position="82"/>
        <end position="106"/>
    </location>
</feature>
<dbReference type="AlphaFoldDB" id="A0A2T0N2I0"/>
<evidence type="ECO:0000313" key="3">
    <source>
        <dbReference type="Proteomes" id="UP000238312"/>
    </source>
</evidence>
<dbReference type="EMBL" id="PVNG01000006">
    <property type="protein sequence ID" value="PRX66139.1"/>
    <property type="molecule type" value="Genomic_DNA"/>
</dbReference>
<comment type="caution">
    <text evidence="2">The sequence shown here is derived from an EMBL/GenBank/DDBJ whole genome shotgun (WGS) entry which is preliminary data.</text>
</comment>
<name>A0A2T0N2I0_9ACTN</name>
<accession>A0A2T0N2I0</accession>
<dbReference type="OrthoDB" id="3540751at2"/>
<sequence length="106" mass="11768">MAHAKHDDKPTLRHAYGPLAALLTEMRADWDLDQVLAELVGCPWNAHLVLQALLAARDDTSSRLRVRDAVIKIRSQTQQLTPEQYAAHRAHAERALGRPATTGEQA</sequence>
<evidence type="ECO:0000313" key="2">
    <source>
        <dbReference type="EMBL" id="PRX66139.1"/>
    </source>
</evidence>
<proteinExistence type="predicted"/>